<gene>
    <name evidence="2" type="ORF">H9847_03265</name>
</gene>
<accession>A0A948TFN9</accession>
<evidence type="ECO:0000256" key="1">
    <source>
        <dbReference type="SAM" id="Phobius"/>
    </source>
</evidence>
<reference evidence="2" key="2">
    <citation type="submission" date="2021-04" db="EMBL/GenBank/DDBJ databases">
        <authorList>
            <person name="Gilroy R."/>
        </authorList>
    </citation>
    <scope>NUCLEOTIDE SEQUENCE</scope>
    <source>
        <strain evidence="2">378</strain>
    </source>
</reference>
<protein>
    <submittedName>
        <fullName evidence="2">DUF4405 domain-containing protein</fullName>
    </submittedName>
</protein>
<evidence type="ECO:0000313" key="3">
    <source>
        <dbReference type="Proteomes" id="UP000733611"/>
    </source>
</evidence>
<keyword evidence="1" id="KW-0812">Transmembrane</keyword>
<keyword evidence="1" id="KW-1133">Transmembrane helix</keyword>
<dbReference type="Proteomes" id="UP000733611">
    <property type="component" value="Unassembled WGS sequence"/>
</dbReference>
<feature type="transmembrane region" description="Helical" evidence="1">
    <location>
        <begin position="169"/>
        <end position="189"/>
    </location>
</feature>
<dbReference type="EMBL" id="JAHLFE010000061">
    <property type="protein sequence ID" value="MBU3843878.1"/>
    <property type="molecule type" value="Genomic_DNA"/>
</dbReference>
<feature type="transmembrane region" description="Helical" evidence="1">
    <location>
        <begin position="88"/>
        <end position="108"/>
    </location>
</feature>
<sequence>MPTSSASGHSKQSSSNVAATAAVEETITAVSTDDQGKTTVEQVKVVEGKLESNPKRSSVLKPLLTGMLVYALLLLCFAHLFVVHATPVVWHEITGLTVLVVVIVHVMLLRSFFSFVGSQKAPVFIYRDIVLLLLAIFFMVSIISGIAFSKVIFKNWLTFPGDRAMWRNVHAFATSYLLLLIGMHLGCYLNKFYIWLSEGLAPLILGKAYQQLPQDMAEAVKRAETLSKAAKNVRLALSVGLGLMAINGLYQFFATSFFYKLINERKFAFYDFDRLAIFNVIDQLSIMVLAMVISALICRFLLQRSVKPE</sequence>
<feature type="transmembrane region" description="Helical" evidence="1">
    <location>
        <begin position="129"/>
        <end position="149"/>
    </location>
</feature>
<reference evidence="2" key="1">
    <citation type="journal article" date="2021" name="PeerJ">
        <title>Extensive microbial diversity within the chicken gut microbiome revealed by metagenomics and culture.</title>
        <authorList>
            <person name="Gilroy R."/>
            <person name="Ravi A."/>
            <person name="Getino M."/>
            <person name="Pursley I."/>
            <person name="Horton D.L."/>
            <person name="Alikhan N.F."/>
            <person name="Baker D."/>
            <person name="Gharbi K."/>
            <person name="Hall N."/>
            <person name="Watson M."/>
            <person name="Adriaenssens E.M."/>
            <person name="Foster-Nyarko E."/>
            <person name="Jarju S."/>
            <person name="Secka A."/>
            <person name="Antonio M."/>
            <person name="Oren A."/>
            <person name="Chaudhuri R.R."/>
            <person name="La Ragione R."/>
            <person name="Hildebrand F."/>
            <person name="Pallen M.J."/>
        </authorList>
    </citation>
    <scope>NUCLEOTIDE SEQUENCE</scope>
    <source>
        <strain evidence="2">378</strain>
    </source>
</reference>
<dbReference type="AlphaFoldDB" id="A0A948TFN9"/>
<proteinExistence type="predicted"/>
<comment type="caution">
    <text evidence="2">The sequence shown here is derived from an EMBL/GenBank/DDBJ whole genome shotgun (WGS) entry which is preliminary data.</text>
</comment>
<keyword evidence="1" id="KW-0472">Membrane</keyword>
<feature type="transmembrane region" description="Helical" evidence="1">
    <location>
        <begin position="284"/>
        <end position="302"/>
    </location>
</feature>
<feature type="transmembrane region" description="Helical" evidence="1">
    <location>
        <begin position="235"/>
        <end position="259"/>
    </location>
</feature>
<evidence type="ECO:0000313" key="2">
    <source>
        <dbReference type="EMBL" id="MBU3843878.1"/>
    </source>
</evidence>
<organism evidence="2 3">
    <name type="scientific">Candidatus Anaerobiospirillum pullicola</name>
    <dbReference type="NCBI Taxonomy" id="2838451"/>
    <lineage>
        <taxon>Bacteria</taxon>
        <taxon>Pseudomonadati</taxon>
        <taxon>Pseudomonadota</taxon>
        <taxon>Gammaproteobacteria</taxon>
        <taxon>Aeromonadales</taxon>
        <taxon>Succinivibrionaceae</taxon>
        <taxon>Anaerobiospirillum</taxon>
    </lineage>
</organism>
<name>A0A948TFN9_9GAMM</name>
<feature type="transmembrane region" description="Helical" evidence="1">
    <location>
        <begin position="63"/>
        <end position="82"/>
    </location>
</feature>